<proteinExistence type="predicted"/>
<reference evidence="2 3" key="1">
    <citation type="submission" date="2019-02" db="EMBL/GenBank/DDBJ databases">
        <title>Deep-cultivation of Planctomycetes and their phenomic and genomic characterization uncovers novel biology.</title>
        <authorList>
            <person name="Wiegand S."/>
            <person name="Jogler M."/>
            <person name="Boedeker C."/>
            <person name="Pinto D."/>
            <person name="Vollmers J."/>
            <person name="Rivas-Marin E."/>
            <person name="Kohn T."/>
            <person name="Peeters S.H."/>
            <person name="Heuer A."/>
            <person name="Rast P."/>
            <person name="Oberbeckmann S."/>
            <person name="Bunk B."/>
            <person name="Jeske O."/>
            <person name="Meyerdierks A."/>
            <person name="Storesund J.E."/>
            <person name="Kallscheuer N."/>
            <person name="Luecker S."/>
            <person name="Lage O.M."/>
            <person name="Pohl T."/>
            <person name="Merkel B.J."/>
            <person name="Hornburger P."/>
            <person name="Mueller R.-W."/>
            <person name="Bruemmer F."/>
            <person name="Labrenz M."/>
            <person name="Spormann A.M."/>
            <person name="Op den Camp H."/>
            <person name="Overmann J."/>
            <person name="Amann R."/>
            <person name="Jetten M.S.M."/>
            <person name="Mascher T."/>
            <person name="Medema M.H."/>
            <person name="Devos D.P."/>
            <person name="Kaster A.-K."/>
            <person name="Ovreas L."/>
            <person name="Rohde M."/>
            <person name="Galperin M.Y."/>
            <person name="Jogler C."/>
        </authorList>
    </citation>
    <scope>NUCLEOTIDE SEQUENCE [LARGE SCALE GENOMIC DNA]</scope>
    <source>
        <strain evidence="2 3">KS4</strain>
    </source>
</reference>
<keyword evidence="1" id="KW-0812">Transmembrane</keyword>
<dbReference type="AlphaFoldDB" id="A0A517YXM3"/>
<feature type="transmembrane region" description="Helical" evidence="1">
    <location>
        <begin position="89"/>
        <end position="108"/>
    </location>
</feature>
<name>A0A517YXM3_9BACT</name>
<keyword evidence="1" id="KW-1133">Transmembrane helix</keyword>
<feature type="transmembrane region" description="Helical" evidence="1">
    <location>
        <begin position="61"/>
        <end position="83"/>
    </location>
</feature>
<organism evidence="2 3">
    <name type="scientific">Poriferisphaera corsica</name>
    <dbReference type="NCBI Taxonomy" id="2528020"/>
    <lineage>
        <taxon>Bacteria</taxon>
        <taxon>Pseudomonadati</taxon>
        <taxon>Planctomycetota</taxon>
        <taxon>Phycisphaerae</taxon>
        <taxon>Phycisphaerales</taxon>
        <taxon>Phycisphaeraceae</taxon>
        <taxon>Poriferisphaera</taxon>
    </lineage>
</organism>
<gene>
    <name evidence="2" type="ORF">KS4_30340</name>
</gene>
<dbReference type="Proteomes" id="UP000317369">
    <property type="component" value="Chromosome"/>
</dbReference>
<sequence>MNEMNDGPRRDRHTGELCPKCGTKTAMHTKKQYNHNHPLGVRECSECGLVWAPRIQFMGKLWLVVLGSVLLYLVLLVFVTGFFSGVISITYLLSLPFVVIALLVLQILNPPVWGEKKESASG</sequence>
<evidence type="ECO:0000256" key="1">
    <source>
        <dbReference type="SAM" id="Phobius"/>
    </source>
</evidence>
<keyword evidence="3" id="KW-1185">Reference proteome</keyword>
<accession>A0A517YXM3</accession>
<evidence type="ECO:0000313" key="2">
    <source>
        <dbReference type="EMBL" id="QDU34957.1"/>
    </source>
</evidence>
<protein>
    <submittedName>
        <fullName evidence="2">Uncharacterized protein</fullName>
    </submittedName>
</protein>
<evidence type="ECO:0000313" key="3">
    <source>
        <dbReference type="Proteomes" id="UP000317369"/>
    </source>
</evidence>
<dbReference type="KEGG" id="pcor:KS4_30340"/>
<keyword evidence="1" id="KW-0472">Membrane</keyword>
<dbReference type="EMBL" id="CP036425">
    <property type="protein sequence ID" value="QDU34957.1"/>
    <property type="molecule type" value="Genomic_DNA"/>
</dbReference>
<dbReference type="RefSeq" id="WP_200761293.1">
    <property type="nucleotide sequence ID" value="NZ_CP036425.1"/>
</dbReference>